<evidence type="ECO:0000313" key="2">
    <source>
        <dbReference type="Proteomes" id="UP000038200"/>
    </source>
</evidence>
<name>A0A0B7IVD8_9FLAO</name>
<protein>
    <recommendedName>
        <fullName evidence="3">Transglutaminase-like domain-containing protein</fullName>
    </recommendedName>
</protein>
<organism evidence="1 2">
    <name type="scientific">Capnocytophaga canis</name>
    <dbReference type="NCBI Taxonomy" id="1848903"/>
    <lineage>
        <taxon>Bacteria</taxon>
        <taxon>Pseudomonadati</taxon>
        <taxon>Bacteroidota</taxon>
        <taxon>Flavobacteriia</taxon>
        <taxon>Flavobacteriales</taxon>
        <taxon>Flavobacteriaceae</taxon>
        <taxon>Capnocytophaga</taxon>
    </lineage>
</organism>
<dbReference type="AlphaFoldDB" id="A0A0B7IVD8"/>
<accession>A0A0B7IVD8</accession>
<evidence type="ECO:0008006" key="3">
    <source>
        <dbReference type="Google" id="ProtNLM"/>
    </source>
</evidence>
<dbReference type="OrthoDB" id="1154186at2"/>
<evidence type="ECO:0000313" key="1">
    <source>
        <dbReference type="EMBL" id="CEN53913.1"/>
    </source>
</evidence>
<dbReference type="RefSeq" id="WP_156127665.1">
    <property type="nucleotide sequence ID" value="NZ_CDOL01000254.1"/>
</dbReference>
<proteinExistence type="predicted"/>
<dbReference type="Proteomes" id="UP000038200">
    <property type="component" value="Unassembled WGS sequence"/>
</dbReference>
<reference evidence="1 2" key="1">
    <citation type="submission" date="2015-01" db="EMBL/GenBank/DDBJ databases">
        <authorList>
            <person name="Xiang T."/>
            <person name="Song Y."/>
            <person name="Huang L."/>
            <person name="Wang B."/>
            <person name="Wu P."/>
        </authorList>
    </citation>
    <scope>NUCLEOTIDE SEQUENCE [LARGE SCALE GENOMIC DNA]</scope>
    <source>
        <strain evidence="1 2">CcD93</strain>
    </source>
</reference>
<dbReference type="EMBL" id="CDOL01000254">
    <property type="protein sequence ID" value="CEN53913.1"/>
    <property type="molecule type" value="Genomic_DNA"/>
</dbReference>
<sequence>MTRAEINKTLYRPIRAGKQYESVMPFSDCSSTKLGYGDTQFAINNMAKTAKKYKHHTTELSKKFFANQPLQRLCNNIHNFLFWHFQYAIDGDDQLLRSPACSWVSRKQGIDCKSYSIFASTILLNLGVSHYMRRIKQHSNPHGFTHVYVIVPKDQKNHNLSQGYYVIDGTINSSVEPHFLEKDDVFVKADSKDGLGVPAVFVQTAKTTAETTIPQKRKAWETFVQSLETMERMNPENADLKRLKIRVHQLAMQGRTDVRFSMNGFTVILENERFELWKKPVSQLGNAERNQVIDNIINDAYQQSSAYLEQVNASKKAQTVAVVNAVGNASAALVNVIPGIGQIISVALVAVTALVSMAVMFGYDPCSSRFYRTDYINENLEKKFLPQFKATLDRVEAHFKNGTTVLAADDLNKLLQEIDLGVAHFLHEMQVVTDDCNRSVLQGYVNFVKGIQQAVSTTLEGIKANLDPYFNVAVVEKEASVNARSWFFIVPISRNAVRKKFRFLEVESRDKKKGIYPYASEENFDNWLNNNVSEIKFNYGQAAADNYKREMLPFKEKIKKIRENLNIPVVTRVVLEDELRKQQYDIYLKYDKKYMEGLVKKAKDEAVAYALANKSFWEELKKLRQMRFKDEKNRVENIRRIAFGDARRDFKTEKKKQENVLLLGMIGIGTLVLMNEL</sequence>
<gene>
    <name evidence="1" type="ORF">CCAND93_630010</name>
</gene>